<dbReference type="AlphaFoldDB" id="A0A0J8JN37"/>
<name>A0A0J8JN37_9ALTE</name>
<comment type="caution">
    <text evidence="1">The sequence shown here is derived from an EMBL/GenBank/DDBJ whole genome shotgun (WGS) entry which is preliminary data.</text>
</comment>
<gene>
    <name evidence="1" type="ORF">XM47_06020</name>
</gene>
<protein>
    <submittedName>
        <fullName evidence="1">Diguanylate cyclase</fullName>
    </submittedName>
</protein>
<keyword evidence="2" id="KW-1185">Reference proteome</keyword>
<sequence>MKLNINSISSIFLIFLSLFTSSIFAKEIVFLQADEAKDKYHIDLIKFLYKDDPNYSLRPYRGEISYGRQKSEIEAGKLTVAAFATDKKIEQRLQPIRIPILKGLLGHRIFIIRDGEQSKFANINSFDELLAFKAGQGRTWADTAVLETSGLNTITAVKYPNLFLMLEGGRFDFFPRGVHEPFSEVAARPELNLVVEPKLMMVYPLALYLFVSKDNQELAKDMTMKLENSIDSGEFDKFFYSHPLIIDVLKKVNIKQRRVFRVDNPHMSADTPVDEPKYWLNIEDIPDI</sequence>
<proteinExistence type="predicted"/>
<evidence type="ECO:0000313" key="2">
    <source>
        <dbReference type="Proteomes" id="UP000037600"/>
    </source>
</evidence>
<dbReference type="RefSeq" id="WP_048690742.1">
    <property type="nucleotide sequence ID" value="NZ_KQ130485.1"/>
</dbReference>
<accession>A0A0J8JN37</accession>
<dbReference type="STRING" id="1513271.XM47_06020"/>
<organism evidence="1 2">
    <name type="scientific">Catenovulum maritimum</name>
    <dbReference type="NCBI Taxonomy" id="1513271"/>
    <lineage>
        <taxon>Bacteria</taxon>
        <taxon>Pseudomonadati</taxon>
        <taxon>Pseudomonadota</taxon>
        <taxon>Gammaproteobacteria</taxon>
        <taxon>Alteromonadales</taxon>
        <taxon>Alteromonadaceae</taxon>
        <taxon>Catenovulum</taxon>
    </lineage>
</organism>
<dbReference type="EMBL" id="LAZL01000007">
    <property type="protein sequence ID" value="KMT66006.1"/>
    <property type="molecule type" value="Genomic_DNA"/>
</dbReference>
<evidence type="ECO:0000313" key="1">
    <source>
        <dbReference type="EMBL" id="KMT66006.1"/>
    </source>
</evidence>
<dbReference type="PATRIC" id="fig|1513271.3.peg.1232"/>
<dbReference type="Proteomes" id="UP000037600">
    <property type="component" value="Unassembled WGS sequence"/>
</dbReference>
<dbReference type="OrthoDB" id="547680at2"/>
<reference evidence="1 2" key="1">
    <citation type="submission" date="2015-04" db="EMBL/GenBank/DDBJ databases">
        <title>Draft Genome Sequence of the Novel Agar-Digesting Marine Bacterium Q1.</title>
        <authorList>
            <person name="Li Y."/>
            <person name="Li D."/>
            <person name="Chen G."/>
            <person name="Du Z."/>
        </authorList>
    </citation>
    <scope>NUCLEOTIDE SEQUENCE [LARGE SCALE GENOMIC DNA]</scope>
    <source>
        <strain evidence="1 2">Q1</strain>
    </source>
</reference>
<dbReference type="SUPFAM" id="SSF53850">
    <property type="entry name" value="Periplasmic binding protein-like II"/>
    <property type="match status" value="1"/>
</dbReference>